<evidence type="ECO:0000256" key="5">
    <source>
        <dbReference type="RuleBase" id="RU362076"/>
    </source>
</evidence>
<proteinExistence type="inferred from homology"/>
<evidence type="ECO:0000256" key="3">
    <source>
        <dbReference type="ARBA" id="ARBA00022795"/>
    </source>
</evidence>
<dbReference type="Pfam" id="PF13861">
    <property type="entry name" value="FLgD_tudor"/>
    <property type="match status" value="1"/>
</dbReference>
<evidence type="ECO:0000256" key="2">
    <source>
        <dbReference type="ARBA" id="ARBA00016013"/>
    </source>
</evidence>
<evidence type="ECO:0000256" key="4">
    <source>
        <dbReference type="ARBA" id="ARBA00024746"/>
    </source>
</evidence>
<comment type="function">
    <text evidence="4 5">Required for flagellar hook formation. May act as a scaffolding protein.</text>
</comment>
<name>A0ABQ4T4P4_METOR</name>
<comment type="caution">
    <text evidence="8">The sequence shown here is derived from an EMBL/GenBank/DDBJ whole genome shotgun (WGS) entry which is preliminary data.</text>
</comment>
<dbReference type="InterPro" id="IPR025965">
    <property type="entry name" value="FlgD/Vpr_Ig-like"/>
</dbReference>
<gene>
    <name evidence="8" type="ORF">LKMONMHP_0778</name>
</gene>
<dbReference type="RefSeq" id="WP_238309887.1">
    <property type="nucleotide sequence ID" value="NZ_BPQV01000002.1"/>
</dbReference>
<dbReference type="EMBL" id="BPQV01000002">
    <property type="protein sequence ID" value="GJE25934.1"/>
    <property type="molecule type" value="Genomic_DNA"/>
</dbReference>
<dbReference type="InterPro" id="IPR025963">
    <property type="entry name" value="FLgD_Tudor"/>
</dbReference>
<organism evidence="8 9">
    <name type="scientific">Methylobacterium organophilum</name>
    <dbReference type="NCBI Taxonomy" id="410"/>
    <lineage>
        <taxon>Bacteria</taxon>
        <taxon>Pseudomonadati</taxon>
        <taxon>Pseudomonadota</taxon>
        <taxon>Alphaproteobacteria</taxon>
        <taxon>Hyphomicrobiales</taxon>
        <taxon>Methylobacteriaceae</taxon>
        <taxon>Methylobacterium</taxon>
    </lineage>
</organism>
<protein>
    <recommendedName>
        <fullName evidence="2 5">Basal-body rod modification protein FlgD</fullName>
    </recommendedName>
</protein>
<dbReference type="Gene3D" id="2.60.40.4070">
    <property type="match status" value="1"/>
</dbReference>
<feature type="domain" description="FlgD/Vpr Ig-like" evidence="6">
    <location>
        <begin position="103"/>
        <end position="175"/>
    </location>
</feature>
<dbReference type="Pfam" id="PF13860">
    <property type="entry name" value="FlgD_ig"/>
    <property type="match status" value="1"/>
</dbReference>
<comment type="similarity">
    <text evidence="1 5">Belongs to the FlgD family.</text>
</comment>
<dbReference type="Pfam" id="PF03963">
    <property type="entry name" value="FlgD"/>
    <property type="match status" value="1"/>
</dbReference>
<keyword evidence="9" id="KW-1185">Reference proteome</keyword>
<evidence type="ECO:0000313" key="9">
    <source>
        <dbReference type="Proteomes" id="UP001055156"/>
    </source>
</evidence>
<feature type="domain" description="FlgD Tudor-like" evidence="7">
    <location>
        <begin position="87"/>
        <end position="215"/>
    </location>
</feature>
<reference evidence="8" key="1">
    <citation type="journal article" date="2021" name="Front. Microbiol.">
        <title>Comprehensive Comparative Genomics and Phenotyping of Methylobacterium Species.</title>
        <authorList>
            <person name="Alessa O."/>
            <person name="Ogura Y."/>
            <person name="Fujitani Y."/>
            <person name="Takami H."/>
            <person name="Hayashi T."/>
            <person name="Sahin N."/>
            <person name="Tani A."/>
        </authorList>
    </citation>
    <scope>NUCLEOTIDE SEQUENCE</scope>
    <source>
        <strain evidence="8">NBRC 15689</strain>
    </source>
</reference>
<dbReference type="Gene3D" id="2.30.30.910">
    <property type="match status" value="1"/>
</dbReference>
<evidence type="ECO:0000313" key="8">
    <source>
        <dbReference type="EMBL" id="GJE25934.1"/>
    </source>
</evidence>
<dbReference type="Proteomes" id="UP001055156">
    <property type="component" value="Unassembled WGS sequence"/>
</dbReference>
<dbReference type="InterPro" id="IPR005648">
    <property type="entry name" value="FlgD"/>
</dbReference>
<accession>A0ABQ4T4P4</accession>
<sequence length="221" mass="22402">MTSISNISSSASTSSSASKDAATIAGNFTQFLTLLTTQLKNQNPLDPMDTNQFTQQLVQFAGVEQQLKTNDQLGSILTSAKAAASGSAPGFLGKTVTADGTQSQLSDGTATWTLTADRAATKAVVTITDKDGNTVATKTTTLASGKNSFTWDGTSTTGLVADDGTYSITVDATDATGSKVTVDTSVTGTVDGIDLSGSEPVLVIGNQKVGVSKVKTLGSAS</sequence>
<evidence type="ECO:0000256" key="1">
    <source>
        <dbReference type="ARBA" id="ARBA00010577"/>
    </source>
</evidence>
<evidence type="ECO:0000259" key="7">
    <source>
        <dbReference type="Pfam" id="PF13861"/>
    </source>
</evidence>
<reference evidence="8" key="2">
    <citation type="submission" date="2021-08" db="EMBL/GenBank/DDBJ databases">
        <authorList>
            <person name="Tani A."/>
            <person name="Ola A."/>
            <person name="Ogura Y."/>
            <person name="Katsura K."/>
            <person name="Hayashi T."/>
        </authorList>
    </citation>
    <scope>NUCLEOTIDE SEQUENCE</scope>
    <source>
        <strain evidence="8">NBRC 15689</strain>
    </source>
</reference>
<evidence type="ECO:0000259" key="6">
    <source>
        <dbReference type="Pfam" id="PF13860"/>
    </source>
</evidence>
<keyword evidence="3 5" id="KW-1005">Bacterial flagellum biogenesis</keyword>